<dbReference type="AlphaFoldDB" id="A0A1I8PGP5"/>
<dbReference type="EnsemblMetazoa" id="SCAU007881-RA">
    <property type="protein sequence ID" value="SCAU007881-PA"/>
    <property type="gene ID" value="SCAU007881"/>
</dbReference>
<keyword evidence="2" id="KW-0472">Membrane</keyword>
<dbReference type="KEGG" id="scac:106081896"/>
<accession>A0A1I8PGP5</accession>
<feature type="region of interest" description="Disordered" evidence="1">
    <location>
        <begin position="95"/>
        <end position="118"/>
    </location>
</feature>
<name>A0A1I8PGP5_STOCA</name>
<dbReference type="VEuPathDB" id="VectorBase:SCAU007881"/>
<evidence type="ECO:0000256" key="2">
    <source>
        <dbReference type="SAM" id="Phobius"/>
    </source>
</evidence>
<protein>
    <submittedName>
        <fullName evidence="3">Uncharacterized protein</fullName>
    </submittedName>
</protein>
<gene>
    <name evidence="3" type="primary">106081896</name>
</gene>
<feature type="compositionally biased region" description="Acidic residues" evidence="1">
    <location>
        <begin position="95"/>
        <end position="110"/>
    </location>
</feature>
<reference evidence="3" key="1">
    <citation type="submission" date="2020-05" db="UniProtKB">
        <authorList>
            <consortium name="EnsemblMetazoa"/>
        </authorList>
    </citation>
    <scope>IDENTIFICATION</scope>
    <source>
        <strain evidence="3">USDA</strain>
    </source>
</reference>
<feature type="transmembrane region" description="Helical" evidence="2">
    <location>
        <begin position="40"/>
        <end position="63"/>
    </location>
</feature>
<dbReference type="Proteomes" id="UP000095300">
    <property type="component" value="Unassembled WGS sequence"/>
</dbReference>
<organism evidence="3 4">
    <name type="scientific">Stomoxys calcitrans</name>
    <name type="common">Stable fly</name>
    <name type="synonym">Conops calcitrans</name>
    <dbReference type="NCBI Taxonomy" id="35570"/>
    <lineage>
        <taxon>Eukaryota</taxon>
        <taxon>Metazoa</taxon>
        <taxon>Ecdysozoa</taxon>
        <taxon>Arthropoda</taxon>
        <taxon>Hexapoda</taxon>
        <taxon>Insecta</taxon>
        <taxon>Pterygota</taxon>
        <taxon>Neoptera</taxon>
        <taxon>Endopterygota</taxon>
        <taxon>Diptera</taxon>
        <taxon>Brachycera</taxon>
        <taxon>Muscomorpha</taxon>
        <taxon>Muscoidea</taxon>
        <taxon>Muscidae</taxon>
        <taxon>Stomoxys</taxon>
    </lineage>
</organism>
<keyword evidence="2" id="KW-0812">Transmembrane</keyword>
<proteinExistence type="predicted"/>
<sequence>MGLIEETTETPLVEETTTNKIVPILHKSIGDMELKEEGSFYILIPFGVFLIIIMLSLMVYLMARNRRRLAYIYCKKMQSKQQSFKYDDEAYDSPMEQDTEAFHDEEDNEDNPTKSLLRGKLQINNRYENYLSTSHLNKSPELFT</sequence>
<evidence type="ECO:0000256" key="1">
    <source>
        <dbReference type="SAM" id="MobiDB-lite"/>
    </source>
</evidence>
<keyword evidence="2" id="KW-1133">Transmembrane helix</keyword>
<dbReference type="OrthoDB" id="7997432at2759"/>
<keyword evidence="4" id="KW-1185">Reference proteome</keyword>
<evidence type="ECO:0000313" key="3">
    <source>
        <dbReference type="EnsemblMetazoa" id="SCAU007881-PA"/>
    </source>
</evidence>
<evidence type="ECO:0000313" key="4">
    <source>
        <dbReference type="Proteomes" id="UP000095300"/>
    </source>
</evidence>